<proteinExistence type="predicted"/>
<dbReference type="PANTHER" id="PTHR46082">
    <property type="entry name" value="ATP/GTP-BINDING PROTEIN-RELATED"/>
    <property type="match status" value="1"/>
</dbReference>
<organism evidence="3 4">
    <name type="scientific">Phialocephala subalpina</name>
    <dbReference type="NCBI Taxonomy" id="576137"/>
    <lineage>
        <taxon>Eukaryota</taxon>
        <taxon>Fungi</taxon>
        <taxon>Dikarya</taxon>
        <taxon>Ascomycota</taxon>
        <taxon>Pezizomycotina</taxon>
        <taxon>Leotiomycetes</taxon>
        <taxon>Helotiales</taxon>
        <taxon>Mollisiaceae</taxon>
        <taxon>Phialocephala</taxon>
        <taxon>Phialocephala fortinii species complex</taxon>
    </lineage>
</organism>
<dbReference type="PANTHER" id="PTHR46082:SF6">
    <property type="entry name" value="AAA+ ATPASE DOMAIN-CONTAINING PROTEIN-RELATED"/>
    <property type="match status" value="1"/>
</dbReference>
<dbReference type="InterPro" id="IPR035994">
    <property type="entry name" value="Nucleoside_phosphorylase_sf"/>
</dbReference>
<feature type="region of interest" description="Disordered" evidence="1">
    <location>
        <begin position="322"/>
        <end position="395"/>
    </location>
</feature>
<name>A0A1L7WJE7_9HELO</name>
<dbReference type="Gene3D" id="3.40.50.1580">
    <property type="entry name" value="Nucleoside phosphorylase domain"/>
    <property type="match status" value="1"/>
</dbReference>
<dbReference type="SUPFAM" id="SSF53167">
    <property type="entry name" value="Purine and uridine phosphorylases"/>
    <property type="match status" value="1"/>
</dbReference>
<dbReference type="Pfam" id="PF01048">
    <property type="entry name" value="PNP_UDP_1"/>
    <property type="match status" value="1"/>
</dbReference>
<evidence type="ECO:0000256" key="1">
    <source>
        <dbReference type="SAM" id="MobiDB-lite"/>
    </source>
</evidence>
<keyword evidence="4" id="KW-1185">Reference proteome</keyword>
<feature type="domain" description="Nucleoside phosphorylase" evidence="2">
    <location>
        <begin position="215"/>
        <end position="287"/>
    </location>
</feature>
<evidence type="ECO:0000313" key="3">
    <source>
        <dbReference type="EMBL" id="CZR52868.1"/>
    </source>
</evidence>
<feature type="region of interest" description="Disordered" evidence="1">
    <location>
        <begin position="195"/>
        <end position="241"/>
    </location>
</feature>
<dbReference type="EMBL" id="FJOG01000003">
    <property type="protein sequence ID" value="CZR52868.1"/>
    <property type="molecule type" value="Genomic_DNA"/>
</dbReference>
<accession>A0A1L7WJE7</accession>
<reference evidence="3 4" key="1">
    <citation type="submission" date="2016-03" db="EMBL/GenBank/DDBJ databases">
        <authorList>
            <person name="Ploux O."/>
        </authorList>
    </citation>
    <scope>NUCLEOTIDE SEQUENCE [LARGE SCALE GENOMIC DNA]</scope>
    <source>
        <strain evidence="3 4">UAMH 11012</strain>
    </source>
</reference>
<protein>
    <recommendedName>
        <fullName evidence="2">Nucleoside phosphorylase domain-containing protein</fullName>
    </recommendedName>
</protein>
<dbReference type="Proteomes" id="UP000184330">
    <property type="component" value="Unassembled WGS sequence"/>
</dbReference>
<dbReference type="OrthoDB" id="1577640at2759"/>
<dbReference type="GO" id="GO:0009116">
    <property type="term" value="P:nucleoside metabolic process"/>
    <property type="evidence" value="ECO:0007669"/>
    <property type="project" value="InterPro"/>
</dbReference>
<evidence type="ECO:0000313" key="4">
    <source>
        <dbReference type="Proteomes" id="UP000184330"/>
    </source>
</evidence>
<dbReference type="GO" id="GO:0003824">
    <property type="term" value="F:catalytic activity"/>
    <property type="evidence" value="ECO:0007669"/>
    <property type="project" value="InterPro"/>
</dbReference>
<feature type="compositionally biased region" description="Polar residues" evidence="1">
    <location>
        <begin position="352"/>
        <end position="365"/>
    </location>
</feature>
<sequence>MPPKSLHISEYTVGWLCAIEEECYAASGMLDFRHSDPYPAPTDQNDYMYGEICSHNVVIVKLPTGHTGKAGASRTAVLFSESFPTIKIYLFVGIGGGMPWNSFENKPIHLGDVVVASPTRTGLPAIVYIIDQPITQLVIAVDRVARRYNLGDSPFHDHLKLLSPENLARQGVKYNLDKFNRPDSKYDILFGPKSKHHNGDDCSGCARSDIARQSPPSDRNPEFHRGPIASGDSVIQSGEERDRLSEKYKGAICFEMEAAGVMFETHCLVIRGISDYADAHKGYKWHNYAAATAAAFARQLLYDMPTTKKLEAKRLSAQPVTARASSSLRTPLPIAEAPDSGLINDPEEVPASSAQLSNSANTTGVSAPVVAWPLAPPTPPEGQKLPRLYKRDDKY</sequence>
<dbReference type="InterPro" id="IPR053137">
    <property type="entry name" value="NLR-like"/>
</dbReference>
<dbReference type="AlphaFoldDB" id="A0A1L7WJE7"/>
<evidence type="ECO:0000259" key="2">
    <source>
        <dbReference type="Pfam" id="PF01048"/>
    </source>
</evidence>
<dbReference type="InterPro" id="IPR000845">
    <property type="entry name" value="Nucleoside_phosphorylase_d"/>
</dbReference>
<gene>
    <name evidence="3" type="ORF">PAC_02745</name>
</gene>